<dbReference type="GO" id="GO:0005840">
    <property type="term" value="C:ribosome"/>
    <property type="evidence" value="ECO:0007669"/>
    <property type="project" value="UniProtKB-KW"/>
</dbReference>
<dbReference type="SUPFAM" id="SSF53335">
    <property type="entry name" value="S-adenosyl-L-methionine-dependent methyltransferases"/>
    <property type="match status" value="1"/>
</dbReference>
<dbReference type="Pfam" id="PF06325">
    <property type="entry name" value="PrmA"/>
    <property type="match status" value="1"/>
</dbReference>
<keyword evidence="7" id="KW-0687">Ribonucleoprotein</keyword>
<keyword evidence="8" id="KW-1185">Reference proteome</keyword>
<name>A0ABW6C0D1_9BACT</name>
<keyword evidence="2 6" id="KW-0963">Cytoplasm</keyword>
<dbReference type="PIRSF" id="PIRSF000401">
    <property type="entry name" value="RPL11_MTase"/>
    <property type="match status" value="1"/>
</dbReference>
<organism evidence="7 8">
    <name type="scientific">Pontibacter toksunensis</name>
    <dbReference type="NCBI Taxonomy" id="1332631"/>
    <lineage>
        <taxon>Bacteria</taxon>
        <taxon>Pseudomonadati</taxon>
        <taxon>Bacteroidota</taxon>
        <taxon>Cytophagia</taxon>
        <taxon>Cytophagales</taxon>
        <taxon>Hymenobacteraceae</taxon>
        <taxon>Pontibacter</taxon>
    </lineage>
</organism>
<dbReference type="InterPro" id="IPR029063">
    <property type="entry name" value="SAM-dependent_MTases_sf"/>
</dbReference>
<comment type="caution">
    <text evidence="7">The sequence shown here is derived from an EMBL/GenBank/DDBJ whole genome shotgun (WGS) entry which is preliminary data.</text>
</comment>
<keyword evidence="4 6" id="KW-0808">Transferase</keyword>
<keyword evidence="3 6" id="KW-0489">Methyltransferase</keyword>
<dbReference type="Proteomes" id="UP001597641">
    <property type="component" value="Unassembled WGS sequence"/>
</dbReference>
<dbReference type="GO" id="GO:0032259">
    <property type="term" value="P:methylation"/>
    <property type="evidence" value="ECO:0007669"/>
    <property type="project" value="UniProtKB-KW"/>
</dbReference>
<dbReference type="EC" id="2.1.1.-" evidence="6"/>
<proteinExistence type="inferred from homology"/>
<dbReference type="InterPro" id="IPR050078">
    <property type="entry name" value="Ribosomal_L11_MeTrfase_PrmA"/>
</dbReference>
<dbReference type="CDD" id="cd02440">
    <property type="entry name" value="AdoMet_MTases"/>
    <property type="match status" value="1"/>
</dbReference>
<dbReference type="InterPro" id="IPR004498">
    <property type="entry name" value="Ribosomal_PrmA_MeTrfase"/>
</dbReference>
<dbReference type="PANTHER" id="PTHR43648:SF1">
    <property type="entry name" value="ELECTRON TRANSFER FLAVOPROTEIN BETA SUBUNIT LYSINE METHYLTRANSFERASE"/>
    <property type="match status" value="1"/>
</dbReference>
<accession>A0ABW6C0D1</accession>
<dbReference type="EMBL" id="JBHUOX010000014">
    <property type="protein sequence ID" value="MFD3002134.1"/>
    <property type="molecule type" value="Genomic_DNA"/>
</dbReference>
<evidence type="ECO:0000256" key="2">
    <source>
        <dbReference type="ARBA" id="ARBA00022490"/>
    </source>
</evidence>
<evidence type="ECO:0000313" key="8">
    <source>
        <dbReference type="Proteomes" id="UP001597641"/>
    </source>
</evidence>
<evidence type="ECO:0000256" key="6">
    <source>
        <dbReference type="HAMAP-Rule" id="MF_00735"/>
    </source>
</evidence>
<sequence>MINFEMDFIEVALKVNAEFADILTAELGELGFDAFVEAEDGFNAYIEEDQFSEAEMKEMLQHYAEHVVVTYTVQRIERQNWNEEWERNFEPLFIGGQVSVRASFHPKPEQAKYDIVINPKMSFGTGHHETTTLMIENQLTLDHKGKRVLDMGCGTGILAIMAGELGASEIVAVEIEDWTVENARENAELNNYSHIDVRLGGAETIAGEEPFDIILANINRNVLLEDMPAYKAVLKPQGWLLLSGFYTEDLPAIQQRTDELGLQYVSHREKNNWVSALFKAI</sequence>
<dbReference type="NCBIfam" id="NF001785">
    <property type="entry name" value="PRK00517.2-2"/>
    <property type="match status" value="1"/>
</dbReference>
<evidence type="ECO:0000256" key="4">
    <source>
        <dbReference type="ARBA" id="ARBA00022679"/>
    </source>
</evidence>
<comment type="caution">
    <text evidence="6">Lacks conserved residue(s) required for the propagation of feature annotation.</text>
</comment>
<dbReference type="PANTHER" id="PTHR43648">
    <property type="entry name" value="ELECTRON TRANSFER FLAVOPROTEIN BETA SUBUNIT LYSINE METHYLTRANSFERASE"/>
    <property type="match status" value="1"/>
</dbReference>
<gene>
    <name evidence="6 7" type="primary">prmA</name>
    <name evidence="7" type="ORF">ACFS7Z_17320</name>
</gene>
<reference evidence="8" key="1">
    <citation type="journal article" date="2019" name="Int. J. Syst. Evol. Microbiol.">
        <title>The Global Catalogue of Microorganisms (GCM) 10K type strain sequencing project: providing services to taxonomists for standard genome sequencing and annotation.</title>
        <authorList>
            <consortium name="The Broad Institute Genomics Platform"/>
            <consortium name="The Broad Institute Genome Sequencing Center for Infectious Disease"/>
            <person name="Wu L."/>
            <person name="Ma J."/>
        </authorList>
    </citation>
    <scope>NUCLEOTIDE SEQUENCE [LARGE SCALE GENOMIC DNA]</scope>
    <source>
        <strain evidence="8">KCTC 23984</strain>
    </source>
</reference>
<comment type="subcellular location">
    <subcellularLocation>
        <location evidence="6">Cytoplasm</location>
    </subcellularLocation>
</comment>
<evidence type="ECO:0000256" key="1">
    <source>
        <dbReference type="ARBA" id="ARBA00009741"/>
    </source>
</evidence>
<keyword evidence="7" id="KW-0689">Ribosomal protein</keyword>
<dbReference type="GO" id="GO:0008168">
    <property type="term" value="F:methyltransferase activity"/>
    <property type="evidence" value="ECO:0007669"/>
    <property type="project" value="UniProtKB-KW"/>
</dbReference>
<comment type="catalytic activity">
    <reaction evidence="6">
        <text>L-lysyl-[protein] + 3 S-adenosyl-L-methionine = N(6),N(6),N(6)-trimethyl-L-lysyl-[protein] + 3 S-adenosyl-L-homocysteine + 3 H(+)</text>
        <dbReference type="Rhea" id="RHEA:54192"/>
        <dbReference type="Rhea" id="RHEA-COMP:9752"/>
        <dbReference type="Rhea" id="RHEA-COMP:13826"/>
        <dbReference type="ChEBI" id="CHEBI:15378"/>
        <dbReference type="ChEBI" id="CHEBI:29969"/>
        <dbReference type="ChEBI" id="CHEBI:57856"/>
        <dbReference type="ChEBI" id="CHEBI:59789"/>
        <dbReference type="ChEBI" id="CHEBI:61961"/>
    </reaction>
</comment>
<evidence type="ECO:0000256" key="3">
    <source>
        <dbReference type="ARBA" id="ARBA00022603"/>
    </source>
</evidence>
<keyword evidence="5 6" id="KW-0949">S-adenosyl-L-methionine</keyword>
<dbReference type="Gene3D" id="3.40.50.150">
    <property type="entry name" value="Vaccinia Virus protein VP39"/>
    <property type="match status" value="1"/>
</dbReference>
<evidence type="ECO:0000313" key="7">
    <source>
        <dbReference type="EMBL" id="MFD3002134.1"/>
    </source>
</evidence>
<evidence type="ECO:0000256" key="5">
    <source>
        <dbReference type="ARBA" id="ARBA00022691"/>
    </source>
</evidence>
<dbReference type="HAMAP" id="MF_00735">
    <property type="entry name" value="Methyltr_PrmA"/>
    <property type="match status" value="1"/>
</dbReference>
<comment type="similarity">
    <text evidence="1 6">Belongs to the methyltransferase superfamily. PrmA family.</text>
</comment>
<protein>
    <recommendedName>
        <fullName evidence="6">Ribosomal protein L11 methyltransferase</fullName>
        <shortName evidence="6">L11 Mtase</shortName>
        <ecNumber evidence="6">2.1.1.-</ecNumber>
    </recommendedName>
</protein>
<comment type="function">
    <text evidence="6">Methylates ribosomal protein L11.</text>
</comment>